<reference evidence="2" key="1">
    <citation type="submission" date="2020-04" db="EMBL/GenBank/DDBJ databases">
        <title>Hybrid Assembly of Korean Phytophthora infestans isolates.</title>
        <authorList>
            <person name="Prokchorchik M."/>
            <person name="Lee Y."/>
            <person name="Seo J."/>
            <person name="Cho J.-H."/>
            <person name="Park Y.-E."/>
            <person name="Jang D.-C."/>
            <person name="Im J.-S."/>
            <person name="Choi J.-G."/>
            <person name="Park H.-J."/>
            <person name="Lee G.-B."/>
            <person name="Lee Y.-G."/>
            <person name="Hong S.-Y."/>
            <person name="Cho K."/>
            <person name="Sohn K.H."/>
        </authorList>
    </citation>
    <scope>NUCLEOTIDE SEQUENCE</scope>
    <source>
        <strain evidence="2">KR_1_A1</strain>
        <strain evidence="3">KR_2_A2</strain>
    </source>
</reference>
<feature type="region of interest" description="Disordered" evidence="1">
    <location>
        <begin position="121"/>
        <end position="164"/>
    </location>
</feature>
<proteinExistence type="predicted"/>
<evidence type="ECO:0000256" key="1">
    <source>
        <dbReference type="SAM" id="MobiDB-lite"/>
    </source>
</evidence>
<evidence type="ECO:0000313" key="3">
    <source>
        <dbReference type="EMBL" id="KAF4128157.1"/>
    </source>
</evidence>
<dbReference type="OMA" id="CERIQQF"/>
<dbReference type="Proteomes" id="UP000602510">
    <property type="component" value="Unassembled WGS sequence"/>
</dbReference>
<name>A0A833SDK3_PHYIN</name>
<organism evidence="2 4">
    <name type="scientific">Phytophthora infestans</name>
    <name type="common">Potato late blight agent</name>
    <name type="synonym">Botrytis infestans</name>
    <dbReference type="NCBI Taxonomy" id="4787"/>
    <lineage>
        <taxon>Eukaryota</taxon>
        <taxon>Sar</taxon>
        <taxon>Stramenopiles</taxon>
        <taxon>Oomycota</taxon>
        <taxon>Peronosporomycetes</taxon>
        <taxon>Peronosporales</taxon>
        <taxon>Peronosporaceae</taxon>
        <taxon>Phytophthora</taxon>
    </lineage>
</organism>
<evidence type="ECO:0000313" key="2">
    <source>
        <dbReference type="EMBL" id="KAF4031988.1"/>
    </source>
</evidence>
<dbReference type="EMBL" id="JAACNO010003188">
    <property type="protein sequence ID" value="KAF4128157.1"/>
    <property type="molecule type" value="Genomic_DNA"/>
</dbReference>
<feature type="compositionally biased region" description="Basic residues" evidence="1">
    <location>
        <begin position="70"/>
        <end position="81"/>
    </location>
</feature>
<accession>A0A833SDK3</accession>
<gene>
    <name evidence="2" type="ORF">GN244_ATG16141</name>
    <name evidence="3" type="ORF">GN958_ATG22703</name>
</gene>
<protein>
    <submittedName>
        <fullName evidence="2">Uncharacterized protein</fullName>
    </submittedName>
</protein>
<feature type="region of interest" description="Disordered" evidence="1">
    <location>
        <begin position="63"/>
        <end position="104"/>
    </location>
</feature>
<comment type="caution">
    <text evidence="2">The sequence shown here is derived from an EMBL/GenBank/DDBJ whole genome shotgun (WGS) entry which is preliminary data.</text>
</comment>
<feature type="compositionally biased region" description="Basic and acidic residues" evidence="1">
    <location>
        <begin position="151"/>
        <end position="164"/>
    </location>
</feature>
<keyword evidence="4" id="KW-1185">Reference proteome</keyword>
<dbReference type="EMBL" id="WSZM01000517">
    <property type="protein sequence ID" value="KAF4031988.1"/>
    <property type="molecule type" value="Genomic_DNA"/>
</dbReference>
<dbReference type="AlphaFoldDB" id="A0A833SDK3"/>
<evidence type="ECO:0000313" key="4">
    <source>
        <dbReference type="Proteomes" id="UP000602510"/>
    </source>
</evidence>
<dbReference type="Proteomes" id="UP000704712">
    <property type="component" value="Unassembled WGS sequence"/>
</dbReference>
<sequence>MPRPVDSSDPPSASGSLFCERIQQFHQRVRSRCLEAQRTSDTGSNDVSGLPCLLQSWRKRIEAMDDTPQHRHKGLCHRRPRNSSTESDEAASPRFGCPFRGPRIPHPRLERQEAVCSLSGIWSGLTSSSPPPSPEIYAKPRRRPHPYSRCYAKEEDDQRKSSTE</sequence>